<organism evidence="2 3">
    <name type="scientific">Bacillus thuringiensis</name>
    <dbReference type="NCBI Taxonomy" id="1428"/>
    <lineage>
        <taxon>Bacteria</taxon>
        <taxon>Bacillati</taxon>
        <taxon>Bacillota</taxon>
        <taxon>Bacilli</taxon>
        <taxon>Bacillales</taxon>
        <taxon>Bacillaceae</taxon>
        <taxon>Bacillus</taxon>
        <taxon>Bacillus cereus group</taxon>
    </lineage>
</organism>
<dbReference type="SUPFAM" id="SSF53474">
    <property type="entry name" value="alpha/beta-Hydrolases"/>
    <property type="match status" value="1"/>
</dbReference>
<reference evidence="2 3" key="1">
    <citation type="submission" date="2017-04" db="EMBL/GenBank/DDBJ databases">
        <title>Complete Genome Sequence of Bacillus thuringiensis type Strain ATCC 10792.</title>
        <authorList>
            <person name="Oh D.-H."/>
            <person name="Park B.-J."/>
            <person name="Shuai W."/>
            <person name="Chelliah R."/>
        </authorList>
    </citation>
    <scope>NUCLEOTIDE SEQUENCE [LARGE SCALE GENOMIC DNA]</scope>
    <source>
        <strain evidence="2 3">ATCC 10792</strain>
    </source>
</reference>
<dbReference type="InterPro" id="IPR051218">
    <property type="entry name" value="Sec_MonoDiacylglyc_Lipase"/>
</dbReference>
<dbReference type="PANTHER" id="PTHR45856">
    <property type="entry name" value="ALPHA/BETA-HYDROLASES SUPERFAMILY PROTEIN"/>
    <property type="match status" value="1"/>
</dbReference>
<dbReference type="Gene3D" id="3.40.50.1820">
    <property type="entry name" value="alpha/beta hydrolase"/>
    <property type="match status" value="1"/>
</dbReference>
<proteinExistence type="predicted"/>
<feature type="domain" description="Fungal lipase-type" evidence="1">
    <location>
        <begin position="149"/>
        <end position="189"/>
    </location>
</feature>
<evidence type="ECO:0000259" key="1">
    <source>
        <dbReference type="Pfam" id="PF01764"/>
    </source>
</evidence>
<name>A0A1W6WIY1_BACTU</name>
<dbReference type="EMBL" id="CP021061">
    <property type="protein sequence ID" value="ARP56460.1"/>
    <property type="molecule type" value="Genomic_DNA"/>
</dbReference>
<dbReference type="InterPro" id="IPR002921">
    <property type="entry name" value="Fungal_lipase-type"/>
</dbReference>
<keyword evidence="3" id="KW-1185">Reference proteome</keyword>
<dbReference type="GO" id="GO:0006629">
    <property type="term" value="P:lipid metabolic process"/>
    <property type="evidence" value="ECO:0007669"/>
    <property type="project" value="InterPro"/>
</dbReference>
<dbReference type="InterPro" id="IPR029058">
    <property type="entry name" value="AB_hydrolase_fold"/>
</dbReference>
<accession>A0A1W6WIY1</accession>
<dbReference type="PANTHER" id="PTHR45856:SF24">
    <property type="entry name" value="FUNGAL LIPASE-LIKE DOMAIN-CONTAINING PROTEIN"/>
    <property type="match status" value="1"/>
</dbReference>
<sequence>MDSKNTQEVLDLSFYRMAKDAYKSDKELRNEITVNNANDDTLQTWKVRETFHDKQTGMDAVAFERDVDGKKQVMVAFRGTEGDKIIEKNSLGIPMKPGEGMKDLKTDTNHFVLREGVHEPAAPPVAGTENAGSKKYWNEENERWETHNQFEQAERVMKQVTDTYKGRDDVEIYTTGHSLGGALAEYAAASNDNVRCMSWNAPSAKHLLPPDLQERANNGEFNNRIVSVVHGNDSIGYGPFGAYESHIGSTYAVTPPISKEEMSKLSLQQKLGMDVTRFLNSISGPGYHYQTDQNFQFGENGSLSNKYLLNVDTNERVYDSPGALLGGGEIRVVVENLEQAVRDMKRNAQEFQDRVPRLISNMMTLLETAESRRVEAKVNNIRAHVEHLSFWYIRTATEISDFIEKKADDYKKTDQQY</sequence>
<evidence type="ECO:0000313" key="2">
    <source>
        <dbReference type="EMBL" id="ARP56460.1"/>
    </source>
</evidence>
<dbReference type="Proteomes" id="UP000194143">
    <property type="component" value="Chromosome"/>
</dbReference>
<dbReference type="Pfam" id="PF01764">
    <property type="entry name" value="Lipase_3"/>
    <property type="match status" value="1"/>
</dbReference>
<dbReference type="AlphaFoldDB" id="A0A1W6WIY1"/>
<gene>
    <name evidence="2" type="ORF">CAB88_04920</name>
</gene>
<protein>
    <recommendedName>
        <fullName evidence="1">Fungal lipase-type domain-containing protein</fullName>
    </recommendedName>
</protein>
<evidence type="ECO:0000313" key="3">
    <source>
        <dbReference type="Proteomes" id="UP000194143"/>
    </source>
</evidence>